<evidence type="ECO:0000256" key="8">
    <source>
        <dbReference type="ARBA" id="ARBA00022824"/>
    </source>
</evidence>
<evidence type="ECO:0000256" key="12">
    <source>
        <dbReference type="ARBA" id="ARBA00023209"/>
    </source>
</evidence>
<evidence type="ECO:0000256" key="17">
    <source>
        <dbReference type="ARBA" id="ARBA00038923"/>
    </source>
</evidence>
<keyword evidence="10" id="KW-0443">Lipid metabolism</keyword>
<proteinExistence type="inferred from homology"/>
<dbReference type="EC" id="2.3.1.23" evidence="16"/>
<feature type="transmembrane region" description="Helical" evidence="19">
    <location>
        <begin position="210"/>
        <end position="227"/>
    </location>
</feature>
<evidence type="ECO:0000256" key="14">
    <source>
        <dbReference type="ARBA" id="ARBA00023315"/>
    </source>
</evidence>
<feature type="transmembrane region" description="Helical" evidence="19">
    <location>
        <begin position="429"/>
        <end position="448"/>
    </location>
</feature>
<evidence type="ECO:0000256" key="3">
    <source>
        <dbReference type="ARBA" id="ARBA00005074"/>
    </source>
</evidence>
<keyword evidence="8" id="KW-0256">Endoplasmic reticulum</keyword>
<evidence type="ECO:0000256" key="1">
    <source>
        <dbReference type="ARBA" id="ARBA00004141"/>
    </source>
</evidence>
<dbReference type="Proteomes" id="UP000694888">
    <property type="component" value="Unplaced"/>
</dbReference>
<evidence type="ECO:0000256" key="16">
    <source>
        <dbReference type="ARBA" id="ARBA00026120"/>
    </source>
</evidence>
<dbReference type="InterPro" id="IPR049941">
    <property type="entry name" value="LPLAT_7/PORCN-like"/>
</dbReference>
<sequence>MVAASLASLLGSSEGAIKLLLSLFLGYPLAFLYRSPLVYRLPPALKHVFFVAVGFSICYYNFGADSAHLVANVTVIYLMLLLCGGTKFSVIFALVFNTSYLILAYYFQMSTYEFGISWSMPLCVVTLRLTGVVFDYYDGQKKEIPADAKESALVERPGYLEMLGHVFFFGGVMVGPQFTLKRYLSFVNGEFSDKRTGGPPNSVSAGLQRLILGVAYIFVFQIIALYLPDSYLESPEFFQLGFLSKCALILLWGKNALHKYVGVWLVTEGSIILTGMSYNGVNELGVEQWDACKNIRVWHLESGESFADFIRSFNVNTNQWMSRYIFKRLRFLGSKTLSQLVTLFYLALWHGLQSGYYMCFFLELLQTNAETQWQSVFKRCQAAGYLPEGGPLSWVGRVVRKLVLVFLWSYALLGFVLHEYNRWLPIYHSVYHAGFVVPALVMVLAPVLRSLIPAQSQTNGVHVEKAKVKKEL</sequence>
<feature type="transmembrane region" description="Helical" evidence="19">
    <location>
        <begin position="44"/>
        <end position="62"/>
    </location>
</feature>
<comment type="subcellular location">
    <subcellularLocation>
        <location evidence="2">Endoplasmic reticulum</location>
    </subcellularLocation>
    <subcellularLocation>
        <location evidence="1">Membrane</location>
        <topology evidence="1">Multi-pass membrane protein</topology>
    </subcellularLocation>
</comment>
<dbReference type="InterPro" id="IPR004299">
    <property type="entry name" value="MBOAT_fam"/>
</dbReference>
<keyword evidence="7 19" id="KW-0812">Transmembrane</keyword>
<gene>
    <name evidence="21" type="primary">LOC101860127</name>
</gene>
<evidence type="ECO:0000256" key="9">
    <source>
        <dbReference type="ARBA" id="ARBA00022989"/>
    </source>
</evidence>
<protein>
    <recommendedName>
        <fullName evidence="18">Lysophospholipid acyltransferase 5</fullName>
        <ecNumber evidence="16">2.3.1.23</ecNumber>
        <ecNumber evidence="17">2.3.1.n6</ecNumber>
    </recommendedName>
</protein>
<name>A0ABM0K5G7_APLCA</name>
<comment type="pathway">
    <text evidence="15">Phospholipid metabolism.</text>
</comment>
<dbReference type="PANTHER" id="PTHR13906:SF14">
    <property type="entry name" value="LYSOPHOSPHOLIPID ACYLTRANSFERASE 5"/>
    <property type="match status" value="1"/>
</dbReference>
<feature type="transmembrane region" description="Helical" evidence="19">
    <location>
        <begin position="329"/>
        <end position="348"/>
    </location>
</feature>
<keyword evidence="9 19" id="KW-1133">Transmembrane helix</keyword>
<reference evidence="21" key="1">
    <citation type="submission" date="2025-08" db="UniProtKB">
        <authorList>
            <consortium name="RefSeq"/>
        </authorList>
    </citation>
    <scope>IDENTIFICATION</scope>
</reference>
<dbReference type="EC" id="2.3.1.n6" evidence="17"/>
<evidence type="ECO:0000256" key="11">
    <source>
        <dbReference type="ARBA" id="ARBA00023136"/>
    </source>
</evidence>
<evidence type="ECO:0000256" key="13">
    <source>
        <dbReference type="ARBA" id="ARBA00023264"/>
    </source>
</evidence>
<keyword evidence="14 21" id="KW-0012">Acyltransferase</keyword>
<dbReference type="RefSeq" id="XP_005109186.2">
    <property type="nucleotide sequence ID" value="XM_005109129.2"/>
</dbReference>
<keyword evidence="11 19" id="KW-0472">Membrane</keyword>
<dbReference type="GO" id="GO:0016746">
    <property type="term" value="F:acyltransferase activity"/>
    <property type="evidence" value="ECO:0007669"/>
    <property type="project" value="UniProtKB-KW"/>
</dbReference>
<keyword evidence="6" id="KW-0808">Transferase</keyword>
<evidence type="ECO:0000256" key="6">
    <source>
        <dbReference type="ARBA" id="ARBA00022679"/>
    </source>
</evidence>
<dbReference type="GeneID" id="101860127"/>
<organism evidence="20 21">
    <name type="scientific">Aplysia californica</name>
    <name type="common">California sea hare</name>
    <dbReference type="NCBI Taxonomy" id="6500"/>
    <lineage>
        <taxon>Eukaryota</taxon>
        <taxon>Metazoa</taxon>
        <taxon>Spiralia</taxon>
        <taxon>Lophotrochozoa</taxon>
        <taxon>Mollusca</taxon>
        <taxon>Gastropoda</taxon>
        <taxon>Heterobranchia</taxon>
        <taxon>Euthyneura</taxon>
        <taxon>Tectipleura</taxon>
        <taxon>Aplysiida</taxon>
        <taxon>Aplysioidea</taxon>
        <taxon>Aplysiidae</taxon>
        <taxon>Aplysia</taxon>
    </lineage>
</organism>
<evidence type="ECO:0000256" key="18">
    <source>
        <dbReference type="ARBA" id="ARBA00039721"/>
    </source>
</evidence>
<dbReference type="PANTHER" id="PTHR13906">
    <property type="entry name" value="PORCUPINE"/>
    <property type="match status" value="1"/>
</dbReference>
<feature type="transmembrane region" description="Helical" evidence="19">
    <location>
        <begin position="398"/>
        <end position="417"/>
    </location>
</feature>
<keyword evidence="13" id="KW-1208">Phospholipid metabolism</keyword>
<keyword evidence="20" id="KW-1185">Reference proteome</keyword>
<comment type="pathway">
    <text evidence="3">Lipid metabolism; phospholipid metabolism.</text>
</comment>
<evidence type="ECO:0000256" key="15">
    <source>
        <dbReference type="ARBA" id="ARBA00025707"/>
    </source>
</evidence>
<evidence type="ECO:0000313" key="21">
    <source>
        <dbReference type="RefSeq" id="XP_005109186.2"/>
    </source>
</evidence>
<keyword evidence="5" id="KW-0444">Lipid biosynthesis</keyword>
<evidence type="ECO:0000256" key="5">
    <source>
        <dbReference type="ARBA" id="ARBA00022516"/>
    </source>
</evidence>
<dbReference type="Pfam" id="PF03062">
    <property type="entry name" value="MBOAT"/>
    <property type="match status" value="1"/>
</dbReference>
<accession>A0ABM0K5G7</accession>
<evidence type="ECO:0000256" key="19">
    <source>
        <dbReference type="SAM" id="Phobius"/>
    </source>
</evidence>
<feature type="transmembrane region" description="Helical" evidence="19">
    <location>
        <begin position="74"/>
        <end position="96"/>
    </location>
</feature>
<evidence type="ECO:0000313" key="20">
    <source>
        <dbReference type="Proteomes" id="UP000694888"/>
    </source>
</evidence>
<evidence type="ECO:0000256" key="2">
    <source>
        <dbReference type="ARBA" id="ARBA00004240"/>
    </source>
</evidence>
<comment type="similarity">
    <text evidence="4">Belongs to the membrane-bound acyltransferase family.</text>
</comment>
<evidence type="ECO:0000256" key="7">
    <source>
        <dbReference type="ARBA" id="ARBA00022692"/>
    </source>
</evidence>
<feature type="transmembrane region" description="Helical" evidence="19">
    <location>
        <begin position="116"/>
        <end position="137"/>
    </location>
</feature>
<evidence type="ECO:0000256" key="10">
    <source>
        <dbReference type="ARBA" id="ARBA00023098"/>
    </source>
</evidence>
<keyword evidence="12" id="KW-0594">Phospholipid biosynthesis</keyword>
<feature type="transmembrane region" description="Helical" evidence="19">
    <location>
        <begin position="158"/>
        <end position="178"/>
    </location>
</feature>
<evidence type="ECO:0000256" key="4">
    <source>
        <dbReference type="ARBA" id="ARBA00010323"/>
    </source>
</evidence>